<keyword evidence="3" id="KW-1185">Reference proteome</keyword>
<dbReference type="InterPro" id="IPR027831">
    <property type="entry name" value="DUF4485"/>
</dbReference>
<protein>
    <recommendedName>
        <fullName evidence="1">DUF4485 domain-containing protein</fullName>
    </recommendedName>
</protein>
<reference evidence="2 3" key="1">
    <citation type="submission" date="2015-09" db="EMBL/GenBank/DDBJ databases">
        <title>Draft genome of the scarab beetle Oryctes borbonicus.</title>
        <authorList>
            <person name="Meyer J.M."/>
            <person name="Markov G.V."/>
            <person name="Baskaran P."/>
            <person name="Herrmann M."/>
            <person name="Sommer R.J."/>
            <person name="Roedelsperger C."/>
        </authorList>
    </citation>
    <scope>NUCLEOTIDE SEQUENCE [LARGE SCALE GENOMIC DNA]</scope>
    <source>
        <strain evidence="2">OB123</strain>
        <tissue evidence="2">Whole animal</tissue>
    </source>
</reference>
<sequence>MASPSKALNENFAYNSMLARALIQLMPAHEREVVRVWLHKLHVMDKHADDMKIRNEYMWFLLLMLQNKRLQSPFSRIPPGGELRPLKDVLASDIYEDVLMTTDEQTSEWPENPCNEEGTCKEIFTSEEHVYPSTHPAEFLENQPTPHNGIICYVAAFSDHD</sequence>
<evidence type="ECO:0000313" key="2">
    <source>
        <dbReference type="EMBL" id="KRT84810.1"/>
    </source>
</evidence>
<evidence type="ECO:0000259" key="1">
    <source>
        <dbReference type="Pfam" id="PF14846"/>
    </source>
</evidence>
<dbReference type="OrthoDB" id="6629291at2759"/>
<dbReference type="Proteomes" id="UP000051574">
    <property type="component" value="Unassembled WGS sequence"/>
</dbReference>
<organism evidence="2 3">
    <name type="scientific">Oryctes borbonicus</name>
    <dbReference type="NCBI Taxonomy" id="1629725"/>
    <lineage>
        <taxon>Eukaryota</taxon>
        <taxon>Metazoa</taxon>
        <taxon>Ecdysozoa</taxon>
        <taxon>Arthropoda</taxon>
        <taxon>Hexapoda</taxon>
        <taxon>Insecta</taxon>
        <taxon>Pterygota</taxon>
        <taxon>Neoptera</taxon>
        <taxon>Endopterygota</taxon>
        <taxon>Coleoptera</taxon>
        <taxon>Polyphaga</taxon>
        <taxon>Scarabaeiformia</taxon>
        <taxon>Scarabaeidae</taxon>
        <taxon>Dynastinae</taxon>
        <taxon>Oryctes</taxon>
    </lineage>
</organism>
<proteinExistence type="predicted"/>
<name>A0A0T6BBT2_9SCAR</name>
<comment type="caution">
    <text evidence="2">The sequence shown here is derived from an EMBL/GenBank/DDBJ whole genome shotgun (WGS) entry which is preliminary data.</text>
</comment>
<gene>
    <name evidence="2" type="ORF">AMK59_2844</name>
</gene>
<feature type="domain" description="DUF4485" evidence="1">
    <location>
        <begin position="8"/>
        <end position="87"/>
    </location>
</feature>
<dbReference type="AlphaFoldDB" id="A0A0T6BBT2"/>
<dbReference type="Pfam" id="PF14846">
    <property type="entry name" value="DUF4485"/>
    <property type="match status" value="1"/>
</dbReference>
<accession>A0A0T6BBT2</accession>
<dbReference type="EMBL" id="LJIG01002130">
    <property type="protein sequence ID" value="KRT84810.1"/>
    <property type="molecule type" value="Genomic_DNA"/>
</dbReference>
<evidence type="ECO:0000313" key="3">
    <source>
        <dbReference type="Proteomes" id="UP000051574"/>
    </source>
</evidence>